<dbReference type="Proteomes" id="UP000239322">
    <property type="component" value="Unassembled WGS sequence"/>
</dbReference>
<dbReference type="InterPro" id="IPR015424">
    <property type="entry name" value="PyrdxlP-dep_Trfase"/>
</dbReference>
<comment type="similarity">
    <text evidence="3">Belongs to the trans-sulfuration enzymes family.</text>
</comment>
<dbReference type="Gene3D" id="3.90.1150.10">
    <property type="entry name" value="Aspartate Aminotransferase, domain 1"/>
    <property type="match status" value="1"/>
</dbReference>
<gene>
    <name evidence="5" type="ORF">C6N75_27860</name>
</gene>
<feature type="region of interest" description="Disordered" evidence="4">
    <location>
        <begin position="41"/>
        <end position="71"/>
    </location>
</feature>
<feature type="non-terminal residue" evidence="5">
    <location>
        <position position="1"/>
    </location>
</feature>
<evidence type="ECO:0000256" key="3">
    <source>
        <dbReference type="RuleBase" id="RU362118"/>
    </source>
</evidence>
<evidence type="ECO:0000256" key="1">
    <source>
        <dbReference type="ARBA" id="ARBA00001933"/>
    </source>
</evidence>
<keyword evidence="2 3" id="KW-0663">Pyridoxal phosphate</keyword>
<dbReference type="AlphaFoldDB" id="A0A2S9PNN1"/>
<dbReference type="InterPro" id="IPR015422">
    <property type="entry name" value="PyrdxlP-dep_Trfase_small"/>
</dbReference>
<dbReference type="EMBL" id="PVLV01000595">
    <property type="protein sequence ID" value="PRH76019.1"/>
    <property type="molecule type" value="Genomic_DNA"/>
</dbReference>
<protein>
    <submittedName>
        <fullName evidence="5">Cystathionine gamma-synthase</fullName>
    </submittedName>
</protein>
<sequence length="71" mass="7451">ISHRIVAEGDRRAAGVSDRLLRLSVGLEDVEDLWRDLTEALSSRTAPSRRPAVPRAAGGLPTPAGAGPGPR</sequence>
<name>A0A2S9PNN1_9ACTN</name>
<comment type="caution">
    <text evidence="5">The sequence shown here is derived from an EMBL/GenBank/DDBJ whole genome shotgun (WGS) entry which is preliminary data.</text>
</comment>
<dbReference type="RefSeq" id="WP_181160652.1">
    <property type="nucleotide sequence ID" value="NZ_PVLV01000595.1"/>
</dbReference>
<accession>A0A2S9PNN1</accession>
<dbReference type="InterPro" id="IPR000277">
    <property type="entry name" value="Cys/Met-Metab_PyrdxlP-dep_enz"/>
</dbReference>
<evidence type="ECO:0000313" key="6">
    <source>
        <dbReference type="Proteomes" id="UP000239322"/>
    </source>
</evidence>
<keyword evidence="6" id="KW-1185">Reference proteome</keyword>
<evidence type="ECO:0000256" key="2">
    <source>
        <dbReference type="ARBA" id="ARBA00022898"/>
    </source>
</evidence>
<dbReference type="GO" id="GO:0030170">
    <property type="term" value="F:pyridoxal phosphate binding"/>
    <property type="evidence" value="ECO:0007669"/>
    <property type="project" value="InterPro"/>
</dbReference>
<proteinExistence type="inferred from homology"/>
<dbReference type="GO" id="GO:0019346">
    <property type="term" value="P:transsulfuration"/>
    <property type="evidence" value="ECO:0007669"/>
    <property type="project" value="InterPro"/>
</dbReference>
<reference evidence="5 6" key="1">
    <citation type="submission" date="2018-03" db="EMBL/GenBank/DDBJ databases">
        <title>Novel Streptomyces sp. from soil.</title>
        <authorList>
            <person name="Tan G.Y.A."/>
            <person name="Lee Z.Y."/>
        </authorList>
    </citation>
    <scope>NUCLEOTIDE SEQUENCE [LARGE SCALE GENOMIC DNA]</scope>
    <source>
        <strain evidence="5 6">ST5x</strain>
    </source>
</reference>
<organism evidence="5 6">
    <name type="scientific">Streptomyces solincola</name>
    <dbReference type="NCBI Taxonomy" id="2100817"/>
    <lineage>
        <taxon>Bacteria</taxon>
        <taxon>Bacillati</taxon>
        <taxon>Actinomycetota</taxon>
        <taxon>Actinomycetes</taxon>
        <taxon>Kitasatosporales</taxon>
        <taxon>Streptomycetaceae</taxon>
        <taxon>Streptomyces</taxon>
    </lineage>
</organism>
<dbReference type="SUPFAM" id="SSF53383">
    <property type="entry name" value="PLP-dependent transferases"/>
    <property type="match status" value="1"/>
</dbReference>
<feature type="compositionally biased region" description="Low complexity" evidence="4">
    <location>
        <begin position="42"/>
        <end position="65"/>
    </location>
</feature>
<dbReference type="Pfam" id="PF01053">
    <property type="entry name" value="Cys_Met_Meta_PP"/>
    <property type="match status" value="1"/>
</dbReference>
<comment type="cofactor">
    <cofactor evidence="1 3">
        <name>pyridoxal 5'-phosphate</name>
        <dbReference type="ChEBI" id="CHEBI:597326"/>
    </cofactor>
</comment>
<evidence type="ECO:0000256" key="4">
    <source>
        <dbReference type="SAM" id="MobiDB-lite"/>
    </source>
</evidence>
<evidence type="ECO:0000313" key="5">
    <source>
        <dbReference type="EMBL" id="PRH76019.1"/>
    </source>
</evidence>